<evidence type="ECO:0000313" key="2">
    <source>
        <dbReference type="Proteomes" id="UP000318422"/>
    </source>
</evidence>
<reference evidence="1 2" key="1">
    <citation type="submission" date="2019-06" db="EMBL/GenBank/DDBJ databases">
        <title>Whole genome shotgun sequence of Zoogloea ramigera NBRC 15342.</title>
        <authorList>
            <person name="Hosoyama A."/>
            <person name="Uohara A."/>
            <person name="Ohji S."/>
            <person name="Ichikawa N."/>
        </authorList>
    </citation>
    <scope>NUCLEOTIDE SEQUENCE [LARGE SCALE GENOMIC DNA]</scope>
    <source>
        <strain evidence="1 2">NBRC 15342</strain>
    </source>
</reference>
<keyword evidence="2" id="KW-1185">Reference proteome</keyword>
<dbReference type="RefSeq" id="WP_141354859.1">
    <property type="nucleotide sequence ID" value="NZ_BJNV01000098.1"/>
</dbReference>
<comment type="caution">
    <text evidence="1">The sequence shown here is derived from an EMBL/GenBank/DDBJ whole genome shotgun (WGS) entry which is preliminary data.</text>
</comment>
<gene>
    <name evidence="1" type="ORF">ZRA01_36290</name>
</gene>
<protein>
    <submittedName>
        <fullName evidence="1">Uncharacterized protein</fullName>
    </submittedName>
</protein>
<dbReference type="EMBL" id="BJNV01000098">
    <property type="protein sequence ID" value="GEC97556.1"/>
    <property type="molecule type" value="Genomic_DNA"/>
</dbReference>
<proteinExistence type="predicted"/>
<dbReference type="Proteomes" id="UP000318422">
    <property type="component" value="Unassembled WGS sequence"/>
</dbReference>
<dbReference type="OrthoDB" id="5520111at2"/>
<name>A0A4Y4CZ08_ZOORA</name>
<organism evidence="1 2">
    <name type="scientific">Zoogloea ramigera</name>
    <dbReference type="NCBI Taxonomy" id="350"/>
    <lineage>
        <taxon>Bacteria</taxon>
        <taxon>Pseudomonadati</taxon>
        <taxon>Pseudomonadota</taxon>
        <taxon>Betaproteobacteria</taxon>
        <taxon>Rhodocyclales</taxon>
        <taxon>Zoogloeaceae</taxon>
        <taxon>Zoogloea</taxon>
    </lineage>
</organism>
<evidence type="ECO:0000313" key="1">
    <source>
        <dbReference type="EMBL" id="GEC97556.1"/>
    </source>
</evidence>
<accession>A0A4Y4CZ08</accession>
<dbReference type="AlphaFoldDB" id="A0A4Y4CZ08"/>
<sequence>MANSKQSQTRRLKMSERAQQQLALHFPDVPETLLWRRKSNDGFTTVPRPLPIAMQAIDETSKGAPAGHALFCLWARAPDNPLVVVENPTTFAAETGFTGERATDTWRKRMRRLRELGFIRTKPGPSGEFHFILLLNPNIAVELMRREGQVQDGLYGRFIERVADVGAAGDWTTYQEALEAAEKVAAAKSKALDGVVKSKKGAK</sequence>